<keyword evidence="12" id="KW-1185">Reference proteome</keyword>
<dbReference type="SUPFAM" id="SSF81415">
    <property type="entry name" value="Mitochondrial cytochrome c oxidase subunit VIc"/>
    <property type="match status" value="1"/>
</dbReference>
<dbReference type="FunCoup" id="T1G550">
    <property type="interactions" value="940"/>
</dbReference>
<reference evidence="12" key="1">
    <citation type="submission" date="2012-12" db="EMBL/GenBank/DDBJ databases">
        <authorList>
            <person name="Hellsten U."/>
            <person name="Grimwood J."/>
            <person name="Chapman J.A."/>
            <person name="Shapiro H."/>
            <person name="Aerts A."/>
            <person name="Otillar R.P."/>
            <person name="Terry A.Y."/>
            <person name="Boore J.L."/>
            <person name="Simakov O."/>
            <person name="Marletaz F."/>
            <person name="Cho S.-J."/>
            <person name="Edsinger-Gonzales E."/>
            <person name="Havlak P."/>
            <person name="Kuo D.-H."/>
            <person name="Larsson T."/>
            <person name="Lv J."/>
            <person name="Arendt D."/>
            <person name="Savage R."/>
            <person name="Osoegawa K."/>
            <person name="de Jong P."/>
            <person name="Lindberg D.R."/>
            <person name="Seaver E.C."/>
            <person name="Weisblat D.A."/>
            <person name="Putnam N.H."/>
            <person name="Grigoriev I.V."/>
            <person name="Rokhsar D.S."/>
        </authorList>
    </citation>
    <scope>NUCLEOTIDE SEQUENCE</scope>
</reference>
<evidence type="ECO:0000313" key="12">
    <source>
        <dbReference type="Proteomes" id="UP000015101"/>
    </source>
</evidence>
<dbReference type="InParanoid" id="T1G550"/>
<reference evidence="10 12" key="2">
    <citation type="journal article" date="2013" name="Nature">
        <title>Insights into bilaterian evolution from three spiralian genomes.</title>
        <authorList>
            <person name="Simakov O."/>
            <person name="Marletaz F."/>
            <person name="Cho S.J."/>
            <person name="Edsinger-Gonzales E."/>
            <person name="Havlak P."/>
            <person name="Hellsten U."/>
            <person name="Kuo D.H."/>
            <person name="Larsson T."/>
            <person name="Lv J."/>
            <person name="Arendt D."/>
            <person name="Savage R."/>
            <person name="Osoegawa K."/>
            <person name="de Jong P."/>
            <person name="Grimwood J."/>
            <person name="Chapman J.A."/>
            <person name="Shapiro H."/>
            <person name="Aerts A."/>
            <person name="Otillar R.P."/>
            <person name="Terry A.Y."/>
            <person name="Boore J.L."/>
            <person name="Grigoriev I.V."/>
            <person name="Lindberg D.R."/>
            <person name="Seaver E.C."/>
            <person name="Weisblat D.A."/>
            <person name="Putnam N.H."/>
            <person name="Rokhsar D.S."/>
        </authorList>
    </citation>
    <scope>NUCLEOTIDE SEQUENCE</scope>
</reference>
<dbReference type="RefSeq" id="XP_009021667.1">
    <property type="nucleotide sequence ID" value="XM_009023419.1"/>
</dbReference>
<dbReference type="CTD" id="20216198"/>
<dbReference type="OMA" id="KNYDAMK"/>
<dbReference type="PANTHER" id="PTHR48416">
    <property type="entry name" value="CYTOCHROME C OXIDASE SUBUNIT 6C"/>
    <property type="match status" value="1"/>
</dbReference>
<evidence type="ECO:0000256" key="9">
    <source>
        <dbReference type="SAM" id="Phobius"/>
    </source>
</evidence>
<dbReference type="PANTHER" id="PTHR48416:SF1">
    <property type="entry name" value="CYTOCHROME C OXIDASE SUBUNIT 6C"/>
    <property type="match status" value="1"/>
</dbReference>
<dbReference type="OrthoDB" id="10051322at2759"/>
<dbReference type="EnsemblMetazoa" id="HelroT83384">
    <property type="protein sequence ID" value="HelroP83384"/>
    <property type="gene ID" value="HelroG83384"/>
</dbReference>
<evidence type="ECO:0000256" key="6">
    <source>
        <dbReference type="ARBA" id="ARBA00022989"/>
    </source>
</evidence>
<evidence type="ECO:0000256" key="3">
    <source>
        <dbReference type="ARBA" id="ARBA00007204"/>
    </source>
</evidence>
<evidence type="ECO:0000256" key="1">
    <source>
        <dbReference type="ARBA" id="ARBA00004434"/>
    </source>
</evidence>
<comment type="pathway">
    <text evidence="2">Energy metabolism; oxidative phosphorylation.</text>
</comment>
<dbReference type="InterPro" id="IPR034884">
    <property type="entry name" value="Cytochrome_c_oxidase_VIc/VIIs"/>
</dbReference>
<feature type="transmembrane region" description="Helical" evidence="9">
    <location>
        <begin position="20"/>
        <end position="39"/>
    </location>
</feature>
<dbReference type="STRING" id="6412.T1G550"/>
<evidence type="ECO:0000256" key="2">
    <source>
        <dbReference type="ARBA" id="ARBA00004673"/>
    </source>
</evidence>
<dbReference type="GO" id="GO:0005743">
    <property type="term" value="C:mitochondrial inner membrane"/>
    <property type="evidence" value="ECO:0000318"/>
    <property type="project" value="GO_Central"/>
</dbReference>
<dbReference type="EMBL" id="KB096983">
    <property type="protein sequence ID" value="ESO00233.1"/>
    <property type="molecule type" value="Genomic_DNA"/>
</dbReference>
<keyword evidence="6 9" id="KW-1133">Transmembrane helix</keyword>
<dbReference type="KEGG" id="hro:HELRODRAFT_83384"/>
<dbReference type="Gene3D" id="4.10.93.10">
    <property type="entry name" value="Mitochondrial cytochrome c oxidase subunit VIc/VIIs"/>
    <property type="match status" value="1"/>
</dbReference>
<proteinExistence type="inferred from homology"/>
<evidence type="ECO:0000313" key="10">
    <source>
        <dbReference type="EMBL" id="ESO00233.1"/>
    </source>
</evidence>
<reference evidence="11" key="3">
    <citation type="submission" date="2015-06" db="UniProtKB">
        <authorList>
            <consortium name="EnsemblMetazoa"/>
        </authorList>
    </citation>
    <scope>IDENTIFICATION</scope>
</reference>
<keyword evidence="8 9" id="KW-0472">Membrane</keyword>
<keyword evidence="7" id="KW-0496">Mitochondrion</keyword>
<evidence type="ECO:0000256" key="4">
    <source>
        <dbReference type="ARBA" id="ARBA00022692"/>
    </source>
</evidence>
<comment type="similarity">
    <text evidence="3">Belongs to the cytochrome c oxidase subunit 6c family.</text>
</comment>
<sequence length="80" mass="9188">MSAIEKPVLRGFLKQRTIKHAVLLAGLAILTTSSVKIFVGEARKKRFEQFYKTYDQDKDYVRMREAGVFRSVPPKGNNEL</sequence>
<keyword evidence="5" id="KW-0999">Mitochondrion inner membrane</keyword>
<name>T1G550_HELRO</name>
<gene>
    <name evidence="11" type="primary">20216198</name>
    <name evidence="10" type="ORF">HELRODRAFT_83384</name>
</gene>
<dbReference type="EMBL" id="AMQM01005536">
    <property type="status" value="NOT_ANNOTATED_CDS"/>
    <property type="molecule type" value="Genomic_DNA"/>
</dbReference>
<dbReference type="HOGENOM" id="CLU_196254_0_0_1"/>
<protein>
    <submittedName>
        <fullName evidence="10 11">Uncharacterized protein</fullName>
    </submittedName>
</protein>
<evidence type="ECO:0000256" key="7">
    <source>
        <dbReference type="ARBA" id="ARBA00023128"/>
    </source>
</evidence>
<dbReference type="Pfam" id="PF02937">
    <property type="entry name" value="COX6C"/>
    <property type="match status" value="1"/>
</dbReference>
<accession>T1G550</accession>
<comment type="subcellular location">
    <subcellularLocation>
        <location evidence="1">Mitochondrion inner membrane</location>
        <topology evidence="1">Single-pass membrane protein</topology>
    </subcellularLocation>
</comment>
<evidence type="ECO:0000256" key="8">
    <source>
        <dbReference type="ARBA" id="ARBA00023136"/>
    </source>
</evidence>
<keyword evidence="4 9" id="KW-0812">Transmembrane</keyword>
<organism evidence="11 12">
    <name type="scientific">Helobdella robusta</name>
    <name type="common">Californian leech</name>
    <dbReference type="NCBI Taxonomy" id="6412"/>
    <lineage>
        <taxon>Eukaryota</taxon>
        <taxon>Metazoa</taxon>
        <taxon>Spiralia</taxon>
        <taxon>Lophotrochozoa</taxon>
        <taxon>Annelida</taxon>
        <taxon>Clitellata</taxon>
        <taxon>Hirudinea</taxon>
        <taxon>Rhynchobdellida</taxon>
        <taxon>Glossiphoniidae</taxon>
        <taxon>Helobdella</taxon>
    </lineage>
</organism>
<dbReference type="AlphaFoldDB" id="T1G550"/>
<dbReference type="eggNOG" id="ENOG502SEI2">
    <property type="taxonomic scope" value="Eukaryota"/>
</dbReference>
<dbReference type="Proteomes" id="UP000015101">
    <property type="component" value="Unassembled WGS sequence"/>
</dbReference>
<evidence type="ECO:0000256" key="5">
    <source>
        <dbReference type="ARBA" id="ARBA00022792"/>
    </source>
</evidence>
<dbReference type="GeneID" id="20216198"/>
<dbReference type="InterPro" id="IPR037169">
    <property type="entry name" value="Cytochrome_c_oxidase_VIc_sf"/>
</dbReference>
<evidence type="ECO:0000313" key="11">
    <source>
        <dbReference type="EnsemblMetazoa" id="HelroP83384"/>
    </source>
</evidence>
<dbReference type="InterPro" id="IPR051389">
    <property type="entry name" value="Cytochrome_c_oxidase_VIc"/>
</dbReference>